<sequence length="83" mass="9028">MSDFLDALKVGRRTAKSWAKSAGGPKELTATLSLPVLKGVITYINICSMHHCFSGLFLDISSSRSSTGRLRSLVTVLAQKSKW</sequence>
<keyword evidence="1" id="KW-0496">Mitochondrion</keyword>
<accession>A0A117NI61</accession>
<proteinExistence type="predicted"/>
<dbReference type="EMBL" id="LKAM01000003">
    <property type="protein sequence ID" value="KUM49387.1"/>
    <property type="molecule type" value="Genomic_DNA"/>
</dbReference>
<gene>
    <name evidence="1" type="ORF">ABT39_MTgene3936</name>
</gene>
<comment type="caution">
    <text evidence="1">The sequence shown here is derived from an EMBL/GenBank/DDBJ whole genome shotgun (WGS) entry which is preliminary data.</text>
</comment>
<reference evidence="1" key="1">
    <citation type="journal article" date="2015" name="Genome Biol. Evol.">
        <title>Organellar Genomes of White Spruce (Picea glauca): Assembly and Annotation.</title>
        <authorList>
            <person name="Jackman S.D."/>
            <person name="Warren R.L."/>
            <person name="Gibb E.A."/>
            <person name="Vandervalk B.P."/>
            <person name="Mohamadi H."/>
            <person name="Chu J."/>
            <person name="Raymond A."/>
            <person name="Pleasance S."/>
            <person name="Coope R."/>
            <person name="Wildung M.R."/>
            <person name="Ritland C.E."/>
            <person name="Bousquet J."/>
            <person name="Jones S.J."/>
            <person name="Bohlmann J."/>
            <person name="Birol I."/>
        </authorList>
    </citation>
    <scope>NUCLEOTIDE SEQUENCE [LARGE SCALE GENOMIC DNA]</scope>
    <source>
        <tissue evidence="1">Flushing bud</tissue>
    </source>
</reference>
<protein>
    <submittedName>
        <fullName evidence="1">Uncharacterized protein</fullName>
    </submittedName>
</protein>
<dbReference type="AlphaFoldDB" id="A0A117NI61"/>
<geneLocation type="mitochondrion" evidence="1"/>
<name>A0A117NI61_PICGL</name>
<evidence type="ECO:0000313" key="1">
    <source>
        <dbReference type="EMBL" id="KUM49387.1"/>
    </source>
</evidence>
<organism evidence="1">
    <name type="scientific">Picea glauca</name>
    <name type="common">White spruce</name>
    <name type="synonym">Pinus glauca</name>
    <dbReference type="NCBI Taxonomy" id="3330"/>
    <lineage>
        <taxon>Eukaryota</taxon>
        <taxon>Viridiplantae</taxon>
        <taxon>Streptophyta</taxon>
        <taxon>Embryophyta</taxon>
        <taxon>Tracheophyta</taxon>
        <taxon>Spermatophyta</taxon>
        <taxon>Pinopsida</taxon>
        <taxon>Pinidae</taxon>
        <taxon>Conifers I</taxon>
        <taxon>Pinales</taxon>
        <taxon>Pinaceae</taxon>
        <taxon>Picea</taxon>
    </lineage>
</organism>